<organism evidence="2 3">
    <name type="scientific">Rhodopseudomonas julia</name>
    <dbReference type="NCBI Taxonomy" id="200617"/>
    <lineage>
        <taxon>Bacteria</taxon>
        <taxon>Pseudomonadati</taxon>
        <taxon>Pseudomonadota</taxon>
        <taxon>Alphaproteobacteria</taxon>
        <taxon>Hyphomicrobiales</taxon>
        <taxon>Nitrobacteraceae</taxon>
        <taxon>Rhodopseudomonas</taxon>
    </lineage>
</organism>
<reference evidence="2 3" key="1">
    <citation type="submission" date="2023-07" db="EMBL/GenBank/DDBJ databases">
        <title>Genomic Encyclopedia of Type Strains, Phase IV (KMG-IV): sequencing the most valuable type-strain genomes for metagenomic binning, comparative biology and taxonomic classification.</title>
        <authorList>
            <person name="Goeker M."/>
        </authorList>
    </citation>
    <scope>NUCLEOTIDE SEQUENCE [LARGE SCALE GENOMIC DNA]</scope>
    <source>
        <strain evidence="2 3">DSM 11549</strain>
    </source>
</reference>
<feature type="compositionally biased region" description="Basic and acidic residues" evidence="1">
    <location>
        <begin position="320"/>
        <end position="331"/>
    </location>
</feature>
<comment type="caution">
    <text evidence="2">The sequence shown here is derived from an EMBL/GenBank/DDBJ whole genome shotgun (WGS) entry which is preliminary data.</text>
</comment>
<feature type="compositionally biased region" description="Polar residues" evidence="1">
    <location>
        <begin position="285"/>
        <end position="296"/>
    </location>
</feature>
<sequence>MIQAAMLFALGAFASGLFCLAFFTVLARRIRRVTEQRLKASLAITRADFDTERDEMRARNAIAIRRLERDASTFRDRVTAYRLDSDLKTQEIAALRSDLASRDEEIGELGTRLEQTNSELIETKKRLAETGTALRAGRNALEAEMERRLALQDEIQDLKSLAEDRRVDLIGMRAEIDYLRSVIGDAASEAEPEAGKREPSTENAEAPEESKRPSRKEAKAAQRRSEARRAPGHRTQAARHLPRNQNSRDTAKDAEPIGAEEVARIAEDIRRMAADRPMQPAGANGFTNKNGTQTDGNAEAKNGHASARTEASSDASDGSSEEKPRAAEDRFFQALADIRQLKQHSTKTPAE</sequence>
<accession>A0ABU0C8C5</accession>
<dbReference type="EMBL" id="JAUSUK010000002">
    <property type="protein sequence ID" value="MDQ0326166.1"/>
    <property type="molecule type" value="Genomic_DNA"/>
</dbReference>
<dbReference type="RefSeq" id="WP_307154376.1">
    <property type="nucleotide sequence ID" value="NZ_JAUSUK010000002.1"/>
</dbReference>
<gene>
    <name evidence="2" type="ORF">J2R99_002035</name>
</gene>
<feature type="region of interest" description="Disordered" evidence="1">
    <location>
        <begin position="187"/>
        <end position="351"/>
    </location>
</feature>
<feature type="compositionally biased region" description="Basic residues" evidence="1">
    <location>
        <begin position="230"/>
        <end position="242"/>
    </location>
</feature>
<feature type="compositionally biased region" description="Basic and acidic residues" evidence="1">
    <location>
        <begin position="249"/>
        <end position="274"/>
    </location>
</feature>
<name>A0ABU0C8C5_9BRAD</name>
<feature type="compositionally biased region" description="Basic and acidic residues" evidence="1">
    <location>
        <begin position="208"/>
        <end position="229"/>
    </location>
</feature>
<keyword evidence="3" id="KW-1185">Reference proteome</keyword>
<proteinExistence type="predicted"/>
<protein>
    <submittedName>
        <fullName evidence="2">Chromosome segregation ATPase</fullName>
    </submittedName>
</protein>
<dbReference type="Proteomes" id="UP001230253">
    <property type="component" value="Unassembled WGS sequence"/>
</dbReference>
<evidence type="ECO:0000256" key="1">
    <source>
        <dbReference type="SAM" id="MobiDB-lite"/>
    </source>
</evidence>
<evidence type="ECO:0000313" key="2">
    <source>
        <dbReference type="EMBL" id="MDQ0326166.1"/>
    </source>
</evidence>
<evidence type="ECO:0000313" key="3">
    <source>
        <dbReference type="Proteomes" id="UP001230253"/>
    </source>
</evidence>